<gene>
    <name evidence="1" type="ORF">TIFTF001_026801</name>
</gene>
<proteinExistence type="predicted"/>
<name>A0AA88DLV0_FICCA</name>
<organism evidence="1 2">
    <name type="scientific">Ficus carica</name>
    <name type="common">Common fig</name>
    <dbReference type="NCBI Taxonomy" id="3494"/>
    <lineage>
        <taxon>Eukaryota</taxon>
        <taxon>Viridiplantae</taxon>
        <taxon>Streptophyta</taxon>
        <taxon>Embryophyta</taxon>
        <taxon>Tracheophyta</taxon>
        <taxon>Spermatophyta</taxon>
        <taxon>Magnoliopsida</taxon>
        <taxon>eudicotyledons</taxon>
        <taxon>Gunneridae</taxon>
        <taxon>Pentapetalae</taxon>
        <taxon>rosids</taxon>
        <taxon>fabids</taxon>
        <taxon>Rosales</taxon>
        <taxon>Moraceae</taxon>
        <taxon>Ficeae</taxon>
        <taxon>Ficus</taxon>
    </lineage>
</organism>
<dbReference type="SUPFAM" id="SSF54001">
    <property type="entry name" value="Cysteine proteinases"/>
    <property type="match status" value="1"/>
</dbReference>
<dbReference type="Proteomes" id="UP001187192">
    <property type="component" value="Unassembled WGS sequence"/>
</dbReference>
<protein>
    <submittedName>
        <fullName evidence="1">Uncharacterized protein</fullName>
    </submittedName>
</protein>
<accession>A0AA88DLV0</accession>
<evidence type="ECO:0000313" key="1">
    <source>
        <dbReference type="EMBL" id="GMN57692.1"/>
    </source>
</evidence>
<keyword evidence="2" id="KW-1185">Reference proteome</keyword>
<dbReference type="InterPro" id="IPR038765">
    <property type="entry name" value="Papain-like_cys_pep_sf"/>
</dbReference>
<dbReference type="EMBL" id="BTGU01000072">
    <property type="protein sequence ID" value="GMN57692.1"/>
    <property type="molecule type" value="Genomic_DNA"/>
</dbReference>
<dbReference type="Gene3D" id="3.40.395.10">
    <property type="entry name" value="Adenoviral Proteinase, Chain A"/>
    <property type="match status" value="1"/>
</dbReference>
<comment type="caution">
    <text evidence="1">The sequence shown here is derived from an EMBL/GenBank/DDBJ whole genome shotgun (WGS) entry which is preliminary data.</text>
</comment>
<evidence type="ECO:0000313" key="2">
    <source>
        <dbReference type="Proteomes" id="UP001187192"/>
    </source>
</evidence>
<dbReference type="AlphaFoldDB" id="A0AA88DLV0"/>
<reference evidence="1" key="1">
    <citation type="submission" date="2023-07" db="EMBL/GenBank/DDBJ databases">
        <title>draft genome sequence of fig (Ficus carica).</title>
        <authorList>
            <person name="Takahashi T."/>
            <person name="Nishimura K."/>
        </authorList>
    </citation>
    <scope>NUCLEOTIDE SEQUENCE</scope>
</reference>
<sequence>MQNASKECQLFHTDLINGGDVLVAIGRAYMDCVPTDTVHGIPLVIDPWDDSVLYFNPLGNEPGDDFKDLTTLVLNDWKMLVGRGIKKRRNYEMLIDIVRCPIQEGYVECIYFVLAFMQEITLTVVGLALLQTKEFYTEADMSLVRQE</sequence>